<dbReference type="InterPro" id="IPR008011">
    <property type="entry name" value="Complex1_LYR_dom"/>
</dbReference>
<dbReference type="InterPro" id="IPR046896">
    <property type="entry name" value="Cup1-like_N"/>
</dbReference>
<dbReference type="STRING" id="546991.N1JEH4"/>
<gene>
    <name evidence="2" type="ORF">BGHDH14_bghG004218000001001</name>
</gene>
<dbReference type="HOGENOM" id="CLU_042937_1_0_1"/>
<keyword evidence="3" id="KW-1185">Reference proteome</keyword>
<dbReference type="EMBL" id="CAUH01004218">
    <property type="protein sequence ID" value="CCU79035.1"/>
    <property type="molecule type" value="Genomic_DNA"/>
</dbReference>
<evidence type="ECO:0000313" key="2">
    <source>
        <dbReference type="EMBL" id="CCU79035.1"/>
    </source>
</evidence>
<dbReference type="AlphaFoldDB" id="N1JEH4"/>
<reference evidence="2 3" key="1">
    <citation type="journal article" date="2010" name="Science">
        <title>Genome expansion and gene loss in powdery mildew fungi reveal tradeoffs in extreme parasitism.</title>
        <authorList>
            <person name="Spanu P.D."/>
            <person name="Abbott J.C."/>
            <person name="Amselem J."/>
            <person name="Burgis T.A."/>
            <person name="Soanes D.M."/>
            <person name="Stueber K."/>
            <person name="Ver Loren van Themaat E."/>
            <person name="Brown J.K.M."/>
            <person name="Butcher S.A."/>
            <person name="Gurr S.J."/>
            <person name="Lebrun M.-H."/>
            <person name="Ridout C.J."/>
            <person name="Schulze-Lefert P."/>
            <person name="Talbot N.J."/>
            <person name="Ahmadinejad N."/>
            <person name="Ametz C."/>
            <person name="Barton G.R."/>
            <person name="Benjdia M."/>
            <person name="Bidzinski P."/>
            <person name="Bindschedler L.V."/>
            <person name="Both M."/>
            <person name="Brewer M.T."/>
            <person name="Cadle-Davidson L."/>
            <person name="Cadle-Davidson M.M."/>
            <person name="Collemare J."/>
            <person name="Cramer R."/>
            <person name="Frenkel O."/>
            <person name="Godfrey D."/>
            <person name="Harriman J."/>
            <person name="Hoede C."/>
            <person name="King B.C."/>
            <person name="Klages S."/>
            <person name="Kleemann J."/>
            <person name="Knoll D."/>
            <person name="Koti P.S."/>
            <person name="Kreplak J."/>
            <person name="Lopez-Ruiz F.J."/>
            <person name="Lu X."/>
            <person name="Maekawa T."/>
            <person name="Mahanil S."/>
            <person name="Micali C."/>
            <person name="Milgroom M.G."/>
            <person name="Montana G."/>
            <person name="Noir S."/>
            <person name="O'Connell R.J."/>
            <person name="Oberhaensli S."/>
            <person name="Parlange F."/>
            <person name="Pedersen C."/>
            <person name="Quesneville H."/>
            <person name="Reinhardt R."/>
            <person name="Rott M."/>
            <person name="Sacristan S."/>
            <person name="Schmidt S.M."/>
            <person name="Schoen M."/>
            <person name="Skamnioti P."/>
            <person name="Sommer H."/>
            <person name="Stephens A."/>
            <person name="Takahara H."/>
            <person name="Thordal-Christensen H."/>
            <person name="Vigouroux M."/>
            <person name="Wessling R."/>
            <person name="Wicker T."/>
            <person name="Panstruga R."/>
        </authorList>
    </citation>
    <scope>NUCLEOTIDE SEQUENCE [LARGE SCALE GENOMIC DNA]</scope>
    <source>
        <strain evidence="2">DH14</strain>
    </source>
</reference>
<dbReference type="InParanoid" id="N1JEH4"/>
<name>N1JEH4_BLUG1</name>
<dbReference type="eggNOG" id="ENOG502S4VH">
    <property type="taxonomic scope" value="Eukaryota"/>
</dbReference>
<evidence type="ECO:0000259" key="1">
    <source>
        <dbReference type="Pfam" id="PF05347"/>
    </source>
</evidence>
<dbReference type="Proteomes" id="UP000015441">
    <property type="component" value="Unassembled WGS sequence"/>
</dbReference>
<feature type="domain" description="Complex 1 LYR protein" evidence="1">
    <location>
        <begin position="20"/>
        <end position="77"/>
    </location>
</feature>
<dbReference type="Pfam" id="PF05347">
    <property type="entry name" value="Complex1_LYR"/>
    <property type="match status" value="1"/>
</dbReference>
<dbReference type="OrthoDB" id="3925971at2759"/>
<sequence>MNARPGAIFARASSRHRVACKALYRAILQSSSKIPLPNDVSQHSSINPLTHLIRKRFRQNAFVDSPHMIRNALQSGYLSEHVLRLAADGVSTAIEQIHRLVHSHQADVESSRRACSQPELKPRLRPRVWPYSSASKLVEKRPLPLSCILSGQRHVPSLVMTSAGIPFLRFKRPQSPYLSRVIRDKVVQKQKKIDLRSQLEITDFIAKSENDWEDTVLQQIERNVEGGIQRGGSKEWWWEGWGNGIGIDKGWDSSITEAQKEIDAAIRTERASAKAYSEKMTKIYLEEKRLWQEEKEVKSAKRSANLKLRVKYDAKSSTARK</sequence>
<comment type="caution">
    <text evidence="2">The sequence shown here is derived from an EMBL/GenBank/DDBJ whole genome shotgun (WGS) entry which is preliminary data.</text>
</comment>
<protein>
    <submittedName>
        <fullName evidence="2">DNA repair protein (Rad1)</fullName>
    </submittedName>
</protein>
<dbReference type="CDD" id="cd20273">
    <property type="entry name" value="Complex1_LYR_unchar"/>
    <property type="match status" value="1"/>
</dbReference>
<evidence type="ECO:0000313" key="3">
    <source>
        <dbReference type="Proteomes" id="UP000015441"/>
    </source>
</evidence>
<proteinExistence type="predicted"/>
<accession>N1JEH4</accession>
<organism evidence="2 3">
    <name type="scientific">Blumeria graminis f. sp. hordei (strain DH14)</name>
    <name type="common">Barley powdery mildew</name>
    <name type="synonym">Oidium monilioides f. sp. hordei</name>
    <dbReference type="NCBI Taxonomy" id="546991"/>
    <lineage>
        <taxon>Eukaryota</taxon>
        <taxon>Fungi</taxon>
        <taxon>Dikarya</taxon>
        <taxon>Ascomycota</taxon>
        <taxon>Pezizomycotina</taxon>
        <taxon>Leotiomycetes</taxon>
        <taxon>Erysiphales</taxon>
        <taxon>Erysiphaceae</taxon>
        <taxon>Blumeria</taxon>
        <taxon>Blumeria hordei</taxon>
    </lineage>
</organism>